<reference evidence="4 5" key="1">
    <citation type="journal article" date="2017" name="Int. J. Syst. Evol. Microbiol.">
        <title>Marinicauda algicola sp. nov., isolated from a marine red alga Rhodosorus marinus.</title>
        <authorList>
            <person name="Jeong S.E."/>
            <person name="Jeon S.H."/>
            <person name="Chun B.H."/>
            <person name="Kim D.W."/>
            <person name="Jeon C.O."/>
        </authorList>
    </citation>
    <scope>NUCLEOTIDE SEQUENCE [LARGE SCALE GENOMIC DNA]</scope>
    <source>
        <strain evidence="4 5">JCM 31718</strain>
    </source>
</reference>
<dbReference type="AlphaFoldDB" id="A0A4S2H524"/>
<comment type="subunit">
    <text evidence="2">Homodimer. Interacts with LigD.</text>
</comment>
<dbReference type="PANTHER" id="PTHR41251:SF1">
    <property type="entry name" value="NON-HOMOLOGOUS END JOINING PROTEIN KU"/>
    <property type="match status" value="1"/>
</dbReference>
<dbReference type="PANTHER" id="PTHR41251">
    <property type="entry name" value="NON-HOMOLOGOUS END JOINING PROTEIN KU"/>
    <property type="match status" value="1"/>
</dbReference>
<dbReference type="SMART" id="SM00559">
    <property type="entry name" value="Ku78"/>
    <property type="match status" value="1"/>
</dbReference>
<sequence length="266" mass="30459">MRTYWKGQLRLSLVSIDVALHAATASKGRVSLRQIHEPTGKRIRYRKVPEGEDEPAEEEDIVKGYEARSGEYVKLEPEELEDIRLETRDTIRIDRFVKRGDVDPRYYERPFYLLPRGRSAAQGFVVIREALRKKKAVAIGQTVFAGREQLVSIRPCGDGMLLEKLRYAQEVRASDSVFDDIPDIDPEEDMMEMAEDLIDKKMGEFDPDDFEDSYETALRDLIEQKAEEEEIVSPVGEEEEKTGEVVDLMEALKKSLEQEGGKQKAS</sequence>
<keyword evidence="2" id="KW-0233">DNA recombination</keyword>
<dbReference type="InterPro" id="IPR016194">
    <property type="entry name" value="SPOC-like_C_dom_sf"/>
</dbReference>
<keyword evidence="2" id="KW-0234">DNA repair</keyword>
<evidence type="ECO:0000313" key="4">
    <source>
        <dbReference type="EMBL" id="TGY90777.1"/>
    </source>
</evidence>
<dbReference type="PIRSF" id="PIRSF006493">
    <property type="entry name" value="Prok_Ku"/>
    <property type="match status" value="1"/>
</dbReference>
<feature type="domain" description="Ku" evidence="3">
    <location>
        <begin position="53"/>
        <end position="181"/>
    </location>
</feature>
<dbReference type="GO" id="GO:0003690">
    <property type="term" value="F:double-stranded DNA binding"/>
    <property type="evidence" value="ECO:0007669"/>
    <property type="project" value="UniProtKB-UniRule"/>
</dbReference>
<organism evidence="4 5">
    <name type="scientific">Marinicauda algicola</name>
    <dbReference type="NCBI Taxonomy" id="2029849"/>
    <lineage>
        <taxon>Bacteria</taxon>
        <taxon>Pseudomonadati</taxon>
        <taxon>Pseudomonadota</taxon>
        <taxon>Alphaproteobacteria</taxon>
        <taxon>Maricaulales</taxon>
        <taxon>Maricaulaceae</taxon>
        <taxon>Marinicauda</taxon>
    </lineage>
</organism>
<dbReference type="EMBL" id="SRXW01000001">
    <property type="protein sequence ID" value="TGY90777.1"/>
    <property type="molecule type" value="Genomic_DNA"/>
</dbReference>
<name>A0A4S2H524_9PROT</name>
<keyword evidence="1 2" id="KW-0238">DNA-binding</keyword>
<evidence type="ECO:0000313" key="5">
    <source>
        <dbReference type="Proteomes" id="UP000308054"/>
    </source>
</evidence>
<dbReference type="Proteomes" id="UP000308054">
    <property type="component" value="Unassembled WGS sequence"/>
</dbReference>
<gene>
    <name evidence="2" type="primary">ku</name>
    <name evidence="4" type="ORF">E5163_04660</name>
</gene>
<proteinExistence type="inferred from homology"/>
<comment type="similarity">
    <text evidence="2">Belongs to the prokaryotic Ku family.</text>
</comment>
<comment type="caution">
    <text evidence="4">The sequence shown here is derived from an EMBL/GenBank/DDBJ whole genome shotgun (WGS) entry which is preliminary data.</text>
</comment>
<dbReference type="InterPro" id="IPR009187">
    <property type="entry name" value="Prok_Ku"/>
</dbReference>
<evidence type="ECO:0000259" key="3">
    <source>
        <dbReference type="SMART" id="SM00559"/>
    </source>
</evidence>
<protein>
    <recommendedName>
        <fullName evidence="2">Non-homologous end joining protein Ku</fullName>
    </recommendedName>
</protein>
<dbReference type="Gene3D" id="2.40.290.10">
    <property type="match status" value="1"/>
</dbReference>
<dbReference type="InterPro" id="IPR006164">
    <property type="entry name" value="DNA_bd_Ku70/Ku80"/>
</dbReference>
<dbReference type="NCBIfam" id="TIGR02772">
    <property type="entry name" value="Ku_bact"/>
    <property type="match status" value="1"/>
</dbReference>
<dbReference type="OrthoDB" id="9780854at2"/>
<evidence type="ECO:0000256" key="2">
    <source>
        <dbReference type="HAMAP-Rule" id="MF_01875"/>
    </source>
</evidence>
<comment type="function">
    <text evidence="2">With LigD forms a non-homologous end joining (NHEJ) DNA repair enzyme, which repairs dsDNA breaks with reduced fidelity. Binds linear dsDNA with 5'- and 3'- overhangs but not closed circular dsDNA nor ssDNA. Recruits and stimulates the ligase activity of LigD.</text>
</comment>
<accession>A0A4S2H524</accession>
<evidence type="ECO:0000256" key="1">
    <source>
        <dbReference type="ARBA" id="ARBA00023125"/>
    </source>
</evidence>
<dbReference type="GO" id="GO:0006303">
    <property type="term" value="P:double-strand break repair via nonhomologous end joining"/>
    <property type="evidence" value="ECO:0007669"/>
    <property type="project" value="UniProtKB-UniRule"/>
</dbReference>
<dbReference type="SUPFAM" id="SSF100939">
    <property type="entry name" value="SPOC domain-like"/>
    <property type="match status" value="1"/>
</dbReference>
<keyword evidence="2" id="KW-0227">DNA damage</keyword>
<dbReference type="Pfam" id="PF02735">
    <property type="entry name" value="Ku"/>
    <property type="match status" value="1"/>
</dbReference>
<dbReference type="GO" id="GO:0006310">
    <property type="term" value="P:DNA recombination"/>
    <property type="evidence" value="ECO:0007669"/>
    <property type="project" value="UniProtKB-KW"/>
</dbReference>
<dbReference type="HAMAP" id="MF_01875">
    <property type="entry name" value="Prokaryotic_Ku"/>
    <property type="match status" value="1"/>
</dbReference>
<keyword evidence="5" id="KW-1185">Reference proteome</keyword>